<evidence type="ECO:0000313" key="1">
    <source>
        <dbReference type="EMBL" id="MEL1248199.1"/>
    </source>
</evidence>
<gene>
    <name evidence="1" type="ORF">AAEO58_09095</name>
</gene>
<dbReference type="EMBL" id="JBBYHT010000004">
    <property type="protein sequence ID" value="MEL1248199.1"/>
    <property type="molecule type" value="Genomic_DNA"/>
</dbReference>
<reference evidence="1 2" key="1">
    <citation type="submission" date="2024-04" db="EMBL/GenBank/DDBJ databases">
        <title>Flavobacterium sp. DGU41 16S ribosomal RNA gene Genome sequencing and assembly.</title>
        <authorList>
            <person name="Park S."/>
        </authorList>
    </citation>
    <scope>NUCLEOTIDE SEQUENCE [LARGE SCALE GENOMIC DNA]</scope>
    <source>
        <strain evidence="1 2">DGU41</strain>
    </source>
</reference>
<protein>
    <submittedName>
        <fullName evidence="1">Carboxypeptidase-like regulatory domain-containing protein</fullName>
    </submittedName>
</protein>
<dbReference type="Proteomes" id="UP001393056">
    <property type="component" value="Unassembled WGS sequence"/>
</dbReference>
<evidence type="ECO:0000313" key="2">
    <source>
        <dbReference type="Proteomes" id="UP001393056"/>
    </source>
</evidence>
<dbReference type="InterPro" id="IPR008969">
    <property type="entry name" value="CarboxyPept-like_regulatory"/>
</dbReference>
<accession>A0ABU9I800</accession>
<comment type="caution">
    <text evidence="1">The sequence shown here is derived from an EMBL/GenBank/DDBJ whole genome shotgun (WGS) entry which is preliminary data.</text>
</comment>
<dbReference type="SUPFAM" id="SSF49464">
    <property type="entry name" value="Carboxypeptidase regulatory domain-like"/>
    <property type="match status" value="1"/>
</dbReference>
<dbReference type="RefSeq" id="WP_341683128.1">
    <property type="nucleotide sequence ID" value="NZ_JBBYHT010000004.1"/>
</dbReference>
<proteinExistence type="predicted"/>
<sequence length="227" mass="26193">MNKKINISIPKPCHENWEAMTPEDKGRFCSVCTKTVFDFTKASDKEIIEHLNRDKNACGRFYKNQLSQDLVINKHNSNYWTIFTFSLVGLFGFGNHNVYSQVKQDTVQTEKNTDIKVKNAQPKYRKIKVNVYDELGEIAGAKVRIKGTNKKTITDIQGNFEIEVKNNDILEITYEGKITEEILISDKKILFVKLIDSTEVGRDVIIGGYKTKSSLEIQIEKIMNWFR</sequence>
<dbReference type="Gene3D" id="2.60.40.1120">
    <property type="entry name" value="Carboxypeptidase-like, regulatory domain"/>
    <property type="match status" value="1"/>
</dbReference>
<dbReference type="Pfam" id="PF13715">
    <property type="entry name" value="CarbopepD_reg_2"/>
    <property type="match status" value="1"/>
</dbReference>
<keyword evidence="2" id="KW-1185">Reference proteome</keyword>
<organism evidence="1 2">
    <name type="scientific">Flavobacterium helocola</name>
    <dbReference type="NCBI Taxonomy" id="3139139"/>
    <lineage>
        <taxon>Bacteria</taxon>
        <taxon>Pseudomonadati</taxon>
        <taxon>Bacteroidota</taxon>
        <taxon>Flavobacteriia</taxon>
        <taxon>Flavobacteriales</taxon>
        <taxon>Flavobacteriaceae</taxon>
        <taxon>Flavobacterium</taxon>
    </lineage>
</organism>
<name>A0ABU9I800_9FLAO</name>